<comment type="caution">
    <text evidence="7">The sequence shown here is derived from an EMBL/GenBank/DDBJ whole genome shotgun (WGS) entry which is preliminary data.</text>
</comment>
<dbReference type="SUPFAM" id="SSF51735">
    <property type="entry name" value="NAD(P)-binding Rossmann-fold domains"/>
    <property type="match status" value="1"/>
</dbReference>
<proteinExistence type="predicted"/>
<organism evidence="7 8">
    <name type="scientific">Paenibacillus wenxiniae</name>
    <dbReference type="NCBI Taxonomy" id="1636843"/>
    <lineage>
        <taxon>Bacteria</taxon>
        <taxon>Bacillati</taxon>
        <taxon>Bacillota</taxon>
        <taxon>Bacilli</taxon>
        <taxon>Bacillales</taxon>
        <taxon>Paenibacillaceae</taxon>
        <taxon>Paenibacillus</taxon>
    </lineage>
</organism>
<dbReference type="InterPro" id="IPR036291">
    <property type="entry name" value="NAD(P)-bd_dom_sf"/>
</dbReference>
<dbReference type="Proteomes" id="UP001597233">
    <property type="component" value="Unassembled WGS sequence"/>
</dbReference>
<keyword evidence="4" id="KW-0520">NAD</keyword>
<evidence type="ECO:0000256" key="5">
    <source>
        <dbReference type="ARBA" id="ARBA00023244"/>
    </source>
</evidence>
<dbReference type="Pfam" id="PF13241">
    <property type="entry name" value="NAD_binding_7"/>
    <property type="match status" value="1"/>
</dbReference>
<evidence type="ECO:0000256" key="1">
    <source>
        <dbReference type="ARBA" id="ARBA00005010"/>
    </source>
</evidence>
<comment type="catalytic activity">
    <reaction evidence="6">
        <text>precorrin-2 + NAD(+) = sirohydrochlorin + NADH + 2 H(+)</text>
        <dbReference type="Rhea" id="RHEA:15613"/>
        <dbReference type="ChEBI" id="CHEBI:15378"/>
        <dbReference type="ChEBI" id="CHEBI:57540"/>
        <dbReference type="ChEBI" id="CHEBI:57945"/>
        <dbReference type="ChEBI" id="CHEBI:58351"/>
        <dbReference type="ChEBI" id="CHEBI:58827"/>
        <dbReference type="EC" id="1.3.1.76"/>
    </reaction>
</comment>
<evidence type="ECO:0000313" key="8">
    <source>
        <dbReference type="Proteomes" id="UP001597233"/>
    </source>
</evidence>
<evidence type="ECO:0000256" key="4">
    <source>
        <dbReference type="ARBA" id="ARBA00023027"/>
    </source>
</evidence>
<name>A0ABW4RJE0_9BACL</name>
<dbReference type="InterPro" id="IPR042518">
    <property type="entry name" value="SirC_C"/>
</dbReference>
<dbReference type="Gene3D" id="3.40.50.720">
    <property type="entry name" value="NAD(P)-binding Rossmann-like Domain"/>
    <property type="match status" value="1"/>
</dbReference>
<evidence type="ECO:0000256" key="3">
    <source>
        <dbReference type="ARBA" id="ARBA00023002"/>
    </source>
</evidence>
<accession>A0ABW4RJE0</accession>
<dbReference type="InterPro" id="IPR006367">
    <property type="entry name" value="Sirohaem_synthase_N"/>
</dbReference>
<dbReference type="InterPro" id="IPR028161">
    <property type="entry name" value="Met8-like"/>
</dbReference>
<gene>
    <name evidence="7" type="ORF">ACFSC9_12885</name>
</gene>
<protein>
    <recommendedName>
        <fullName evidence="2">precorrin-2 dehydrogenase</fullName>
        <ecNumber evidence="2">1.3.1.76</ecNumber>
    </recommendedName>
</protein>
<sequence length="262" mass="29675">MNRAVPYLPIMLDCRARPVLVVGGGTVAERKIMHMLEAEAIVVVISPEVTAAVKELADKGELHWLQRMYEAGDLSASLSAMYSNGIDIHSNTDTHSNTGTTSTTSENVQSVADLSNQPQRYLLVYAATSRPDVNQLVAKEAQQYGIPVNVADRHELGTFINPAVIRRGRLVASVSTSGAGPIISRRVARELGNYFDEDYELYIEFMYYLRHHIKRVVHDPQERRHVLEQAAALDVLAQIRHKQFVWWDEHQIEQWIIQYRGR</sequence>
<dbReference type="NCBIfam" id="TIGR01470">
    <property type="entry name" value="cysG_Nterm"/>
    <property type="match status" value="1"/>
</dbReference>
<evidence type="ECO:0000313" key="7">
    <source>
        <dbReference type="EMBL" id="MFD1886417.1"/>
    </source>
</evidence>
<evidence type="ECO:0000256" key="2">
    <source>
        <dbReference type="ARBA" id="ARBA00012400"/>
    </source>
</evidence>
<keyword evidence="3" id="KW-0560">Oxidoreductase</keyword>
<reference evidence="8" key="1">
    <citation type="journal article" date="2019" name="Int. J. Syst. Evol. Microbiol.">
        <title>The Global Catalogue of Microorganisms (GCM) 10K type strain sequencing project: providing services to taxonomists for standard genome sequencing and annotation.</title>
        <authorList>
            <consortium name="The Broad Institute Genomics Platform"/>
            <consortium name="The Broad Institute Genome Sequencing Center for Infectious Disease"/>
            <person name="Wu L."/>
            <person name="Ma J."/>
        </authorList>
    </citation>
    <scope>NUCLEOTIDE SEQUENCE [LARGE SCALE GENOMIC DNA]</scope>
    <source>
        <strain evidence="8">CCUG 54950</strain>
    </source>
</reference>
<dbReference type="EMBL" id="JBHUEH010000016">
    <property type="protein sequence ID" value="MFD1886417.1"/>
    <property type="molecule type" value="Genomic_DNA"/>
</dbReference>
<evidence type="ECO:0000256" key="6">
    <source>
        <dbReference type="ARBA" id="ARBA00047561"/>
    </source>
</evidence>
<keyword evidence="8" id="KW-1185">Reference proteome</keyword>
<dbReference type="RefSeq" id="WP_347325573.1">
    <property type="nucleotide sequence ID" value="NZ_JBCGUH010000006.1"/>
</dbReference>
<dbReference type="SUPFAM" id="SSF75615">
    <property type="entry name" value="Siroheme synthase middle domains-like"/>
    <property type="match status" value="1"/>
</dbReference>
<dbReference type="PANTHER" id="PTHR35330">
    <property type="entry name" value="SIROHEME BIOSYNTHESIS PROTEIN MET8"/>
    <property type="match status" value="1"/>
</dbReference>
<dbReference type="Gene3D" id="1.10.8.610">
    <property type="entry name" value="SirC, precorrin-2 dehydrogenase, C-terminal helical domain-like"/>
    <property type="match status" value="1"/>
</dbReference>
<comment type="pathway">
    <text evidence="1">Porphyrin-containing compound metabolism; siroheme biosynthesis; sirohydrochlorin from precorrin-2: step 1/1.</text>
</comment>
<dbReference type="PANTHER" id="PTHR35330:SF1">
    <property type="entry name" value="SIROHEME BIOSYNTHESIS PROTEIN MET8"/>
    <property type="match status" value="1"/>
</dbReference>
<dbReference type="EC" id="1.3.1.76" evidence="2"/>
<keyword evidence="5" id="KW-0627">Porphyrin biosynthesis</keyword>